<comment type="subcellular location">
    <subcellularLocation>
        <location evidence="1">Endomembrane system</location>
    </subcellularLocation>
</comment>
<dbReference type="InterPro" id="IPR005150">
    <property type="entry name" value="Cellulose_synth"/>
</dbReference>
<accession>A0A9Q0ZPA8</accession>
<evidence type="ECO:0000313" key="10">
    <source>
        <dbReference type="Proteomes" id="UP001151529"/>
    </source>
</evidence>
<dbReference type="GO" id="GO:0016760">
    <property type="term" value="F:cellulose synthase (UDP-forming) activity"/>
    <property type="evidence" value="ECO:0007669"/>
    <property type="project" value="InterPro"/>
</dbReference>
<dbReference type="OrthoDB" id="72851at2759"/>
<keyword evidence="7" id="KW-0961">Cell wall biogenesis/degradation</keyword>
<evidence type="ECO:0000256" key="6">
    <source>
        <dbReference type="ARBA" id="ARBA00023136"/>
    </source>
</evidence>
<evidence type="ECO:0000256" key="7">
    <source>
        <dbReference type="ARBA" id="ARBA00023316"/>
    </source>
</evidence>
<sequence>MPDLCFVVLQISNIVSIWFIYLFLSIFATAHLFAVFHGLLKVLAGIDTNFTVTSKSSDEDAVINLGVRPLFGKLFFAFWVIIHLYQFLEGLMGSQNRAPTIIVVWSVLFASIFSLQWVRVDPFTTKVTGPDIEQCDINC</sequence>
<feature type="transmembrane region" description="Helical" evidence="8">
    <location>
        <begin position="70"/>
        <end position="88"/>
    </location>
</feature>
<keyword evidence="5 8" id="KW-1133">Transmembrane helix</keyword>
<dbReference type="PANTHER" id="PTHR13301">
    <property type="entry name" value="X-BOX TRANSCRIPTION FACTOR-RELATED"/>
    <property type="match status" value="1"/>
</dbReference>
<feature type="transmembrane region" description="Helical" evidence="8">
    <location>
        <begin position="18"/>
        <end position="40"/>
    </location>
</feature>
<evidence type="ECO:0000313" key="9">
    <source>
        <dbReference type="EMBL" id="KAJ6741821.1"/>
    </source>
</evidence>
<comment type="caution">
    <text evidence="9">The sequence shown here is derived from an EMBL/GenBank/DDBJ whole genome shotgun (WGS) entry which is preliminary data.</text>
</comment>
<feature type="transmembrane region" description="Helical" evidence="8">
    <location>
        <begin position="100"/>
        <end position="118"/>
    </location>
</feature>
<keyword evidence="3" id="KW-0808">Transferase</keyword>
<dbReference type="GO" id="GO:0016020">
    <property type="term" value="C:membrane"/>
    <property type="evidence" value="ECO:0007669"/>
    <property type="project" value="InterPro"/>
</dbReference>
<evidence type="ECO:0000256" key="1">
    <source>
        <dbReference type="ARBA" id="ARBA00004308"/>
    </source>
</evidence>
<evidence type="ECO:0000256" key="3">
    <source>
        <dbReference type="ARBA" id="ARBA00022679"/>
    </source>
</evidence>
<reference evidence="9" key="1">
    <citation type="submission" date="2022-11" db="EMBL/GenBank/DDBJ databases">
        <authorList>
            <person name="Hyden B.L."/>
            <person name="Feng K."/>
            <person name="Yates T."/>
            <person name="Jawdy S."/>
            <person name="Smart L.B."/>
            <person name="Muchero W."/>
        </authorList>
    </citation>
    <scope>NUCLEOTIDE SEQUENCE</scope>
    <source>
        <tissue evidence="9">Shoot tip</tissue>
    </source>
</reference>
<keyword evidence="6 8" id="KW-0472">Membrane</keyword>
<proteinExistence type="predicted"/>
<gene>
    <name evidence="9" type="ORF">OIU85_015955</name>
</gene>
<evidence type="ECO:0000256" key="4">
    <source>
        <dbReference type="ARBA" id="ARBA00022692"/>
    </source>
</evidence>
<dbReference type="GO" id="GO:0071555">
    <property type="term" value="P:cell wall organization"/>
    <property type="evidence" value="ECO:0007669"/>
    <property type="project" value="UniProtKB-KW"/>
</dbReference>
<name>A0A9Q0ZPA8_SALVM</name>
<keyword evidence="2" id="KW-0328">Glycosyltransferase</keyword>
<protein>
    <submittedName>
        <fullName evidence="9">CELLULOSE SYNTHASE</fullName>
    </submittedName>
</protein>
<dbReference type="GO" id="GO:0030244">
    <property type="term" value="P:cellulose biosynthetic process"/>
    <property type="evidence" value="ECO:0007669"/>
    <property type="project" value="InterPro"/>
</dbReference>
<dbReference type="EMBL" id="JAPFFL010000002">
    <property type="protein sequence ID" value="KAJ6741821.1"/>
    <property type="molecule type" value="Genomic_DNA"/>
</dbReference>
<evidence type="ECO:0000256" key="5">
    <source>
        <dbReference type="ARBA" id="ARBA00022989"/>
    </source>
</evidence>
<reference evidence="9" key="2">
    <citation type="journal article" date="2023" name="Int. J. Mol. Sci.">
        <title>De Novo Assembly and Annotation of 11 Diverse Shrub Willow (Salix) Genomes Reveals Novel Gene Organization in Sex-Linked Regions.</title>
        <authorList>
            <person name="Hyden B."/>
            <person name="Feng K."/>
            <person name="Yates T.B."/>
            <person name="Jawdy S."/>
            <person name="Cereghino C."/>
            <person name="Smart L.B."/>
            <person name="Muchero W."/>
        </authorList>
    </citation>
    <scope>NUCLEOTIDE SEQUENCE [LARGE SCALE GENOMIC DNA]</scope>
    <source>
        <tissue evidence="9">Shoot tip</tissue>
    </source>
</reference>
<dbReference type="Proteomes" id="UP001151529">
    <property type="component" value="Chromosome 6"/>
</dbReference>
<dbReference type="AlphaFoldDB" id="A0A9Q0ZPA8"/>
<dbReference type="GO" id="GO:0012505">
    <property type="term" value="C:endomembrane system"/>
    <property type="evidence" value="ECO:0007669"/>
    <property type="project" value="UniProtKB-SubCell"/>
</dbReference>
<organism evidence="9 10">
    <name type="scientific">Salix viminalis</name>
    <name type="common">Common osier</name>
    <name type="synonym">Basket willow</name>
    <dbReference type="NCBI Taxonomy" id="40686"/>
    <lineage>
        <taxon>Eukaryota</taxon>
        <taxon>Viridiplantae</taxon>
        <taxon>Streptophyta</taxon>
        <taxon>Embryophyta</taxon>
        <taxon>Tracheophyta</taxon>
        <taxon>Spermatophyta</taxon>
        <taxon>Magnoliopsida</taxon>
        <taxon>eudicotyledons</taxon>
        <taxon>Gunneridae</taxon>
        <taxon>Pentapetalae</taxon>
        <taxon>rosids</taxon>
        <taxon>fabids</taxon>
        <taxon>Malpighiales</taxon>
        <taxon>Salicaceae</taxon>
        <taxon>Saliceae</taxon>
        <taxon>Salix</taxon>
    </lineage>
</organism>
<evidence type="ECO:0000256" key="8">
    <source>
        <dbReference type="SAM" id="Phobius"/>
    </source>
</evidence>
<evidence type="ECO:0000256" key="2">
    <source>
        <dbReference type="ARBA" id="ARBA00022676"/>
    </source>
</evidence>
<dbReference type="Pfam" id="PF03552">
    <property type="entry name" value="Cellulose_synt"/>
    <property type="match status" value="2"/>
</dbReference>
<keyword evidence="10" id="KW-1185">Reference proteome</keyword>
<keyword evidence="4 8" id="KW-0812">Transmembrane</keyword>